<dbReference type="InterPro" id="IPR040085">
    <property type="entry name" value="MJ0674-like"/>
</dbReference>
<dbReference type="Gene3D" id="3.20.20.70">
    <property type="entry name" value="Aldolase class I"/>
    <property type="match status" value="1"/>
</dbReference>
<dbReference type="GO" id="GO:0051536">
    <property type="term" value="F:iron-sulfur cluster binding"/>
    <property type="evidence" value="ECO:0007669"/>
    <property type="project" value="UniProtKB-KW"/>
</dbReference>
<dbReference type="PANTHER" id="PTHR43075">
    <property type="entry name" value="FORMATE LYASE ACTIVATING ENZYME, PUTATIVE (AFU_ORTHOLOGUE AFUA_2G15630)-RELATED"/>
    <property type="match status" value="1"/>
</dbReference>
<gene>
    <name evidence="8" type="ORF">E4650_04640</name>
    <name evidence="7" type="ORF">SAMN04488588_0647</name>
</gene>
<feature type="binding site" evidence="5">
    <location>
        <position position="89"/>
    </location>
    <ligand>
        <name>[4Fe-4S] cluster</name>
        <dbReference type="ChEBI" id="CHEBI:49883"/>
        <note>4Fe-4S-S-AdoMet</note>
    </ligand>
</feature>
<feature type="binding site" evidence="5">
    <location>
        <position position="86"/>
    </location>
    <ligand>
        <name>[4Fe-4S] cluster</name>
        <dbReference type="ChEBI" id="CHEBI:49883"/>
        <note>4Fe-4S-S-AdoMet</note>
    </ligand>
</feature>
<dbReference type="SFLD" id="SFLDS00029">
    <property type="entry name" value="Radical_SAM"/>
    <property type="match status" value="1"/>
</dbReference>
<keyword evidence="7" id="KW-0456">Lyase</keyword>
<dbReference type="PIRSF" id="PIRSF004869">
    <property type="entry name" value="PflX_prd"/>
    <property type="match status" value="1"/>
</dbReference>
<evidence type="ECO:0000313" key="10">
    <source>
        <dbReference type="Proteomes" id="UP000297288"/>
    </source>
</evidence>
<dbReference type="InterPro" id="IPR013785">
    <property type="entry name" value="Aldolase_TIM"/>
</dbReference>
<evidence type="ECO:0000256" key="1">
    <source>
        <dbReference type="ARBA" id="ARBA00022691"/>
    </source>
</evidence>
<accession>A0A1G6JVG4</accession>
<keyword evidence="2 5" id="KW-0479">Metal-binding</keyword>
<dbReference type="EMBL" id="SRME01000002">
    <property type="protein sequence ID" value="TGG88333.1"/>
    <property type="molecule type" value="Genomic_DNA"/>
</dbReference>
<dbReference type="Pfam" id="PF04055">
    <property type="entry name" value="Radical_SAM"/>
    <property type="match status" value="1"/>
</dbReference>
<keyword evidence="9" id="KW-1185">Reference proteome</keyword>
<dbReference type="InterPro" id="IPR007197">
    <property type="entry name" value="rSAM"/>
</dbReference>
<evidence type="ECO:0000313" key="9">
    <source>
        <dbReference type="Proteomes" id="UP000199322"/>
    </source>
</evidence>
<evidence type="ECO:0000256" key="3">
    <source>
        <dbReference type="ARBA" id="ARBA00023004"/>
    </source>
</evidence>
<evidence type="ECO:0000256" key="2">
    <source>
        <dbReference type="ARBA" id="ARBA00022723"/>
    </source>
</evidence>
<evidence type="ECO:0000256" key="5">
    <source>
        <dbReference type="PIRSR" id="PIRSR004869-50"/>
    </source>
</evidence>
<dbReference type="Proteomes" id="UP000199322">
    <property type="component" value="Unassembled WGS sequence"/>
</dbReference>
<dbReference type="InterPro" id="IPR016431">
    <property type="entry name" value="Pyrv-formate_lyase-activ_prd"/>
</dbReference>
<dbReference type="SFLD" id="SFLDG01099">
    <property type="entry name" value="Uncharacterised_Radical_SAM_Su"/>
    <property type="match status" value="1"/>
</dbReference>
<dbReference type="STRING" id="28234.SAMN04488588_0647"/>
<dbReference type="InterPro" id="IPR058240">
    <property type="entry name" value="rSAM_sf"/>
</dbReference>
<sequence>MYQPSYIKLYENGELHKRRDILYNHIYKCTLCPMKCNANRNVNNGVCGANDKIKISEYVLYPGEEPPITGDTGAGGVFFSNCNMRCVYCQNFLFSQKGNGKERTVDELADIFINIQEVKKAKNLDLITATPYLPFIFDALIIAIEKGFNLPIVWNTSSFENPETLDLLDGVVDIYLPDIRYTSNILGKRYSNVKNYWDYAKKSIKMMYNQIGNIFHTNEEGVLLRGLIIRILVLPNLTNQAKEALKFIKYELSDEIHISLMDQYVPVNEIKKYPKLNRFLYKEEYEEVVQYMGELELNKGWVQHHKLKSFRGEENE</sequence>
<evidence type="ECO:0000256" key="4">
    <source>
        <dbReference type="ARBA" id="ARBA00023014"/>
    </source>
</evidence>
<evidence type="ECO:0000313" key="8">
    <source>
        <dbReference type="EMBL" id="TGG88333.1"/>
    </source>
</evidence>
<keyword evidence="7" id="KW-0670">Pyruvate</keyword>
<proteinExistence type="predicted"/>
<dbReference type="Proteomes" id="UP000297288">
    <property type="component" value="Unassembled WGS sequence"/>
</dbReference>
<protein>
    <submittedName>
        <fullName evidence="7">Putative pyruvate formate lyase activating enzyme</fullName>
    </submittedName>
    <submittedName>
        <fullName evidence="8">Radical SAM protein</fullName>
    </submittedName>
</protein>
<feature type="domain" description="Radical SAM core" evidence="6">
    <location>
        <begin position="78"/>
        <end position="213"/>
    </location>
</feature>
<keyword evidence="3 5" id="KW-0408">Iron</keyword>
<comment type="cofactor">
    <cofactor evidence="5">
        <name>[4Fe-4S] cluster</name>
        <dbReference type="ChEBI" id="CHEBI:49883"/>
    </cofactor>
    <text evidence="5">Binds 1 [4Fe-4S] cluster. The cluster is coordinated with 3 cysteines and an exchangeable S-adenosyl-L-methionine.</text>
</comment>
<dbReference type="OrthoDB" id="9781783at2"/>
<dbReference type="PANTHER" id="PTHR43075:SF1">
    <property type="entry name" value="FORMATE LYASE ACTIVATING ENZYME, PUTATIVE (AFU_ORTHOLOGUE AFUA_2G15630)-RELATED"/>
    <property type="match status" value="1"/>
</dbReference>
<dbReference type="SUPFAM" id="SSF102114">
    <property type="entry name" value="Radical SAM enzymes"/>
    <property type="match status" value="1"/>
</dbReference>
<reference evidence="8 10" key="2">
    <citation type="submission" date="2019-04" db="EMBL/GenBank/DDBJ databases">
        <title>Draft genome sequence data and analysis of a Fermenting Bacterium, Geotoga petraea strain HO-Geo1, isolated from heavy-oil petroleum reservoir in Russia.</title>
        <authorList>
            <person name="Grouzdev D.S."/>
            <person name="Semenova E.M."/>
            <person name="Sokolova D.S."/>
            <person name="Tourova T.P."/>
            <person name="Poltaraus A.B."/>
            <person name="Nazina T.N."/>
        </authorList>
    </citation>
    <scope>NUCLEOTIDE SEQUENCE [LARGE SCALE GENOMIC DNA]</scope>
    <source>
        <strain evidence="8 10">HO-Geo1</strain>
    </source>
</reference>
<dbReference type="GO" id="GO:0046872">
    <property type="term" value="F:metal ion binding"/>
    <property type="evidence" value="ECO:0007669"/>
    <property type="project" value="UniProtKB-KW"/>
</dbReference>
<dbReference type="RefSeq" id="WP_091402755.1">
    <property type="nucleotide sequence ID" value="NZ_FMYV01000002.1"/>
</dbReference>
<reference evidence="7 9" key="1">
    <citation type="submission" date="2016-10" db="EMBL/GenBank/DDBJ databases">
        <authorList>
            <person name="de Groot N.N."/>
        </authorList>
    </citation>
    <scope>NUCLEOTIDE SEQUENCE [LARGE SCALE GENOMIC DNA]</scope>
    <source>
        <strain evidence="7 9">WG14</strain>
    </source>
</reference>
<evidence type="ECO:0000259" key="6">
    <source>
        <dbReference type="Pfam" id="PF04055"/>
    </source>
</evidence>
<dbReference type="GO" id="GO:0016829">
    <property type="term" value="F:lyase activity"/>
    <property type="evidence" value="ECO:0007669"/>
    <property type="project" value="UniProtKB-KW"/>
</dbReference>
<evidence type="ECO:0000313" key="7">
    <source>
        <dbReference type="EMBL" id="SDC22703.1"/>
    </source>
</evidence>
<keyword evidence="1 5" id="KW-0949">S-adenosyl-L-methionine</keyword>
<feature type="binding site" evidence="5">
    <location>
        <position position="82"/>
    </location>
    <ligand>
        <name>[4Fe-4S] cluster</name>
        <dbReference type="ChEBI" id="CHEBI:49883"/>
        <note>4Fe-4S-S-AdoMet</note>
    </ligand>
</feature>
<dbReference type="EMBL" id="FMYV01000002">
    <property type="protein sequence ID" value="SDC22703.1"/>
    <property type="molecule type" value="Genomic_DNA"/>
</dbReference>
<name>A0A1G6JVG4_9BACT</name>
<keyword evidence="4 5" id="KW-0411">Iron-sulfur</keyword>
<organism evidence="7 9">
    <name type="scientific">Geotoga petraea</name>
    <dbReference type="NCBI Taxonomy" id="28234"/>
    <lineage>
        <taxon>Bacteria</taxon>
        <taxon>Thermotogati</taxon>
        <taxon>Thermotogota</taxon>
        <taxon>Thermotogae</taxon>
        <taxon>Petrotogales</taxon>
        <taxon>Petrotogaceae</taxon>
        <taxon>Geotoga</taxon>
    </lineage>
</organism>
<dbReference type="AlphaFoldDB" id="A0A1G6JVG4"/>